<sequence length="265" mass="31710">MRKRKKVISKNMIEVLDHHTSRTYRKNGKRVKKKNITPEAMKKQNEKQAEAMLRMLIDNNFNTNDCYLTLTYKEQPATWEDAKKDMQNFMRRLKSRYKKLGKELKYIYIAEGKTRIHFHMIINNAELYSDEINELWPHGMHKLMLYQGRAEDAIRLASYFVKERRSACYSEKEDAFKRRWNSSKNLEKPKVKTEILKPSEWRDYIQPPKGYYVETDSIVESVSDEGYPYRFYRLIKIEEVTRGATRIRHISRGNTRNGDSIAIHN</sequence>
<feature type="domain" description="Replication-associated protein ORF2/G2P" evidence="1">
    <location>
        <begin position="65"/>
        <end position="162"/>
    </location>
</feature>
<evidence type="ECO:0000259" key="1">
    <source>
        <dbReference type="Pfam" id="PF23343"/>
    </source>
</evidence>
<dbReference type="RefSeq" id="WP_156717796.1">
    <property type="nucleotide sequence ID" value="NZ_CACRUN010000008.1"/>
</dbReference>
<dbReference type="Pfam" id="PF23343">
    <property type="entry name" value="REP_ORF2-G2P"/>
    <property type="match status" value="1"/>
</dbReference>
<reference evidence="2" key="1">
    <citation type="submission" date="2019-11" db="EMBL/GenBank/DDBJ databases">
        <authorList>
            <person name="Feng L."/>
        </authorList>
    </citation>
    <scope>NUCLEOTIDE SEQUENCE</scope>
    <source>
        <strain evidence="2">VatypicaLFYP47</strain>
    </source>
</reference>
<name>A0A6N2ZTA4_9FIRM</name>
<dbReference type="AlphaFoldDB" id="A0A6N2ZTA4"/>
<evidence type="ECO:0000313" key="2">
    <source>
        <dbReference type="EMBL" id="VYT81070.1"/>
    </source>
</evidence>
<dbReference type="EMBL" id="CACRUN010000008">
    <property type="protein sequence ID" value="VYT81070.1"/>
    <property type="molecule type" value="Genomic_DNA"/>
</dbReference>
<organism evidence="2">
    <name type="scientific">Veillonella atypica</name>
    <dbReference type="NCBI Taxonomy" id="39777"/>
    <lineage>
        <taxon>Bacteria</taxon>
        <taxon>Bacillati</taxon>
        <taxon>Bacillota</taxon>
        <taxon>Negativicutes</taxon>
        <taxon>Veillonellales</taxon>
        <taxon>Veillonellaceae</taxon>
        <taxon>Veillonella</taxon>
    </lineage>
</organism>
<dbReference type="InterPro" id="IPR056906">
    <property type="entry name" value="ORF2/G2P_dom"/>
</dbReference>
<protein>
    <recommendedName>
        <fullName evidence="1">Replication-associated protein ORF2/G2P domain-containing protein</fullName>
    </recommendedName>
</protein>
<gene>
    <name evidence="2" type="ORF">VALFYP47_00897</name>
</gene>
<proteinExistence type="predicted"/>
<accession>A0A6N2ZTA4</accession>